<dbReference type="OrthoDB" id="331602at2759"/>
<feature type="compositionally biased region" description="Polar residues" evidence="1">
    <location>
        <begin position="347"/>
        <end position="358"/>
    </location>
</feature>
<dbReference type="KEGG" id="tgb:HG536_0G01820"/>
<accession>A0A7G3ZLD7</accession>
<dbReference type="Pfam" id="PF10291">
    <property type="entry name" value="muHD"/>
    <property type="match status" value="1"/>
</dbReference>
<evidence type="ECO:0000313" key="3">
    <source>
        <dbReference type="EMBL" id="QLL34323.1"/>
    </source>
</evidence>
<keyword evidence="4" id="KW-1185">Reference proteome</keyword>
<sequence>MPEERTKYADSILTTKSPYEATEIIRIRLSQAKLLNKDFYLLFKEISDAKRNYTQQLRKIVAENEDLDKMLQTQMLETQVLTTKEMENFEFESLGDLRLLWDSIIAVLRTELRANSDLYHALNNEIIQTLEKSTENDTKWSESKRLHSKLSQIAATIEHHTRNGDRDGKLNAANNQWDSEVPSLFELFETIDFNRLEILKNSSLRYQTGMSDYLLNMTKQSETAMTKMLEFEPQSEVDRFAREASRYSFQTLASGEAGKNSIQSSTVSKNKRKSTLSSIGHRFTSNSTVLHHDLMDGEFSSSENNISLKEKKSGNKLKSKVGSIFSRNKLKSKKSSTFNKPMEATIAETSHSPANNELSNRSRSATSSSEASQARRPTMQNRDSDPLYKISNLQTINGSFKTKPTLPAAPEHESPSQQEPSEAIKSERDSSHTPLSITQAPLQPQTKSKQTSSELQAEQEQVVMGVPDPSTSTQKQAEAKGLHIRAPALPPSRKQNITNRNSEVFRQPPHISRNGSNISAQHDHVASPLASQITGSMAILNPQTTGSSASLTGQNLFQHASLESSPLGLNASIAELVNATFQDGTLVDSQLIGEIALNYVPNTVLNSPLPIEINLKIPKAANFSKVMLNQAFLERIDSENFKINPQFIDGRTLGAIKYSMKDPVIPIVIHPVWRFEPHQASVVLTLKFAPTVPKEIKRLVLEDLVVFVSIDGAEVTSALSKPQGSFSKEKRRITWRFKEPLVLEEGGEERLIARFLTSQTAHESEKGIAAKFIIHGGAEQSAVGSDISMEYQELDENNPFGGLWNAVAATRTVAAGNYHGLA</sequence>
<feature type="compositionally biased region" description="Polar residues" evidence="1">
    <location>
        <begin position="391"/>
        <end position="402"/>
    </location>
</feature>
<dbReference type="InterPro" id="IPR027267">
    <property type="entry name" value="AH/BAR_dom_sf"/>
</dbReference>
<proteinExistence type="predicted"/>
<organism evidence="3 4">
    <name type="scientific">Torulaspora globosa</name>
    <dbReference type="NCBI Taxonomy" id="48254"/>
    <lineage>
        <taxon>Eukaryota</taxon>
        <taxon>Fungi</taxon>
        <taxon>Dikarya</taxon>
        <taxon>Ascomycota</taxon>
        <taxon>Saccharomycotina</taxon>
        <taxon>Saccharomycetes</taxon>
        <taxon>Saccharomycetales</taxon>
        <taxon>Saccharomycetaceae</taxon>
        <taxon>Torulaspora</taxon>
    </lineage>
</organism>
<feature type="region of interest" description="Disordered" evidence="1">
    <location>
        <begin position="345"/>
        <end position="482"/>
    </location>
</feature>
<evidence type="ECO:0000313" key="4">
    <source>
        <dbReference type="Proteomes" id="UP000515788"/>
    </source>
</evidence>
<reference evidence="3 4" key="1">
    <citation type="submission" date="2020-06" db="EMBL/GenBank/DDBJ databases">
        <title>The yeast mating-type switching endonuclease HO is a domesticated member of an unorthodox homing genetic element family.</title>
        <authorList>
            <person name="Coughlan A.Y."/>
            <person name="Lombardi L."/>
            <person name="Braun-Galleani S."/>
            <person name="Martos A.R."/>
            <person name="Galeote V."/>
            <person name="Bigey F."/>
            <person name="Dequin S."/>
            <person name="Byrne K.P."/>
            <person name="Wolfe K.H."/>
        </authorList>
    </citation>
    <scope>NUCLEOTIDE SEQUENCE [LARGE SCALE GENOMIC DNA]</scope>
    <source>
        <strain evidence="3 4">CBS764</strain>
    </source>
</reference>
<protein>
    <recommendedName>
        <fullName evidence="2">MHD domain-containing protein</fullName>
    </recommendedName>
</protein>
<name>A0A7G3ZLD7_9SACH</name>
<feature type="compositionally biased region" description="Polar residues" evidence="1">
    <location>
        <begin position="432"/>
        <end position="459"/>
    </location>
</feature>
<feature type="region of interest" description="Disordered" evidence="1">
    <location>
        <begin position="258"/>
        <end position="280"/>
    </location>
</feature>
<dbReference type="CDD" id="cd09264">
    <property type="entry name" value="AP_Syp1_MHD"/>
    <property type="match status" value="1"/>
</dbReference>
<dbReference type="EMBL" id="CP059252">
    <property type="protein sequence ID" value="QLL34323.1"/>
    <property type="molecule type" value="Genomic_DNA"/>
</dbReference>
<gene>
    <name evidence="3" type="ORF">HG536_0G01820</name>
</gene>
<dbReference type="Gene3D" id="1.20.1270.60">
    <property type="entry name" value="Arfaptin homology (AH) domain/BAR domain"/>
    <property type="match status" value="1"/>
</dbReference>
<dbReference type="InterPro" id="IPR028565">
    <property type="entry name" value="MHD"/>
</dbReference>
<dbReference type="Proteomes" id="UP000515788">
    <property type="component" value="Chromosome 7"/>
</dbReference>
<feature type="compositionally biased region" description="Low complexity" evidence="1">
    <location>
        <begin position="359"/>
        <end position="376"/>
    </location>
</feature>
<dbReference type="GeneID" id="59327564"/>
<feature type="domain" description="MHD" evidence="2">
    <location>
        <begin position="566"/>
        <end position="821"/>
    </location>
</feature>
<feature type="compositionally biased region" description="Basic and acidic residues" evidence="1">
    <location>
        <begin position="422"/>
        <end position="431"/>
    </location>
</feature>
<evidence type="ECO:0000256" key="1">
    <source>
        <dbReference type="SAM" id="MobiDB-lite"/>
    </source>
</evidence>
<evidence type="ECO:0000259" key="2">
    <source>
        <dbReference type="PROSITE" id="PS51072"/>
    </source>
</evidence>
<dbReference type="AlphaFoldDB" id="A0A7G3ZLD7"/>
<dbReference type="PROSITE" id="PS51072">
    <property type="entry name" value="MHD"/>
    <property type="match status" value="1"/>
</dbReference>
<dbReference type="InterPro" id="IPR049609">
    <property type="entry name" value="Syp1-like_MHD"/>
</dbReference>
<dbReference type="RefSeq" id="XP_037140997.1">
    <property type="nucleotide sequence ID" value="XM_037285101.1"/>
</dbReference>
<dbReference type="SUPFAM" id="SSF103657">
    <property type="entry name" value="BAR/IMD domain-like"/>
    <property type="match status" value="1"/>
</dbReference>
<dbReference type="InterPro" id="IPR018808">
    <property type="entry name" value="Muniscin_C"/>
</dbReference>